<dbReference type="Proteomes" id="UP001142055">
    <property type="component" value="Chromosome 1"/>
</dbReference>
<reference evidence="2" key="1">
    <citation type="submission" date="2022-12" db="EMBL/GenBank/DDBJ databases">
        <title>Genome assemblies of Blomia tropicalis.</title>
        <authorList>
            <person name="Cui Y."/>
        </authorList>
    </citation>
    <scope>NUCLEOTIDE SEQUENCE</scope>
    <source>
        <tissue evidence="2">Adult mites</tissue>
    </source>
</reference>
<feature type="compositionally biased region" description="Basic and acidic residues" evidence="1">
    <location>
        <begin position="7"/>
        <end position="31"/>
    </location>
</feature>
<evidence type="ECO:0000256" key="1">
    <source>
        <dbReference type="SAM" id="MobiDB-lite"/>
    </source>
</evidence>
<evidence type="ECO:0000313" key="2">
    <source>
        <dbReference type="EMBL" id="KAJ6222823.1"/>
    </source>
</evidence>
<dbReference type="AlphaFoldDB" id="A0A9Q0MCZ2"/>
<feature type="compositionally biased region" description="Basic and acidic residues" evidence="1">
    <location>
        <begin position="123"/>
        <end position="149"/>
    </location>
</feature>
<accession>A0A9Q0MCZ2</accession>
<gene>
    <name evidence="2" type="ORF">RDWZM_001368</name>
</gene>
<sequence length="525" mass="59424">MGNAEANNDKYKDNDKNFKDETKKIGMREVKVGSPKRKVASVDKGGKSDAHKTNKKLSKKNKKIKKGLSAKNDTNSKKKTKKKKKSCSESASKKTKDSYKTKTEDERSRKRFNEKQNVSIKTKQKDVKWGPKSDGRVNEKSKHSGRKDPSPTVLGNLDLNNTTRRSTCKNKISKVPEVLKKILSRKQNIKESTATVLEKSVISSTSVILTKTENNPLTTPTATNTKKIIDKVKMVKPTMTSLGIVSRKEKSLKSLSTKNVVSNVPAPKHKSDMFVVGEVSRPPKMSVKVKFKVDPSIKSDLAISSLENELLMSGMDSSVNVDENRKELSSLEHSIECSTEEETNPIFKEEFENLYDKLRNLNRAVLILKESYYNLIRSLIKMNKKDNRQSSSESIKSGTKVANMLTSVSDLKSSANISTIKSDNIHTRYLLPLKANKSDISQSEVIVEDRFATARFLDPQTRAETFQCLFNEIAKLNKDLSRLKEFFDSDGDFMIQEYDNSNYRINRTTFDTARQKVTIDFNMRK</sequence>
<protein>
    <submittedName>
        <fullName evidence="2">Uncharacterized protein</fullName>
    </submittedName>
</protein>
<feature type="compositionally biased region" description="Basic residues" evidence="1">
    <location>
        <begin position="53"/>
        <end position="68"/>
    </location>
</feature>
<name>A0A9Q0MCZ2_BLOTA</name>
<feature type="compositionally biased region" description="Basic and acidic residues" evidence="1">
    <location>
        <begin position="91"/>
        <end position="114"/>
    </location>
</feature>
<feature type="compositionally biased region" description="Basic and acidic residues" evidence="1">
    <location>
        <begin position="40"/>
        <end position="52"/>
    </location>
</feature>
<feature type="region of interest" description="Disordered" evidence="1">
    <location>
        <begin position="1"/>
        <end position="163"/>
    </location>
</feature>
<dbReference type="EMBL" id="JAPWDV010000001">
    <property type="protein sequence ID" value="KAJ6222823.1"/>
    <property type="molecule type" value="Genomic_DNA"/>
</dbReference>
<evidence type="ECO:0000313" key="3">
    <source>
        <dbReference type="Proteomes" id="UP001142055"/>
    </source>
</evidence>
<comment type="caution">
    <text evidence="2">The sequence shown here is derived from an EMBL/GenBank/DDBJ whole genome shotgun (WGS) entry which is preliminary data.</text>
</comment>
<proteinExistence type="predicted"/>
<keyword evidence="3" id="KW-1185">Reference proteome</keyword>
<organism evidence="2 3">
    <name type="scientific">Blomia tropicalis</name>
    <name type="common">Mite</name>
    <dbReference type="NCBI Taxonomy" id="40697"/>
    <lineage>
        <taxon>Eukaryota</taxon>
        <taxon>Metazoa</taxon>
        <taxon>Ecdysozoa</taxon>
        <taxon>Arthropoda</taxon>
        <taxon>Chelicerata</taxon>
        <taxon>Arachnida</taxon>
        <taxon>Acari</taxon>
        <taxon>Acariformes</taxon>
        <taxon>Sarcoptiformes</taxon>
        <taxon>Astigmata</taxon>
        <taxon>Glycyphagoidea</taxon>
        <taxon>Echimyopodidae</taxon>
        <taxon>Blomia</taxon>
    </lineage>
</organism>